<keyword evidence="2 9" id="KW-0639">Primosome</keyword>
<accession>A0A484F5I8</accession>
<dbReference type="InterPro" id="IPR034154">
    <property type="entry name" value="TOPRIM_DnaG/twinkle"/>
</dbReference>
<dbReference type="GO" id="GO:0005737">
    <property type="term" value="C:cytoplasm"/>
    <property type="evidence" value="ECO:0007669"/>
    <property type="project" value="TreeGrafter"/>
</dbReference>
<evidence type="ECO:0000256" key="1">
    <source>
        <dbReference type="ARBA" id="ARBA00022478"/>
    </source>
</evidence>
<dbReference type="CDD" id="cd01029">
    <property type="entry name" value="TOPRIM_primases"/>
    <property type="match status" value="1"/>
</dbReference>
<dbReference type="Pfam" id="PF13662">
    <property type="entry name" value="Toprim_4"/>
    <property type="match status" value="1"/>
</dbReference>
<comment type="function">
    <text evidence="9">RNA polymerase that catalyzes the synthesis of short RNA molecules used as primers for DNA polymerase during DNA replication. Also part of the exosome, which is a complex involved in RNA degradation. Acts as a poly(A)-binding protein that enhances the interaction between heteropolymeric, adenine-rich transcripts and the exosome.</text>
</comment>
<feature type="region of interest" description="Disordered" evidence="10">
    <location>
        <begin position="397"/>
        <end position="463"/>
    </location>
</feature>
<feature type="domain" description="Toprim" evidence="11">
    <location>
        <begin position="170"/>
        <end position="244"/>
    </location>
</feature>
<organism evidence="12 13">
    <name type="scientific">Methanimicrococcus blatticola</name>
    <dbReference type="NCBI Taxonomy" id="91560"/>
    <lineage>
        <taxon>Archaea</taxon>
        <taxon>Methanobacteriati</taxon>
        <taxon>Methanobacteriota</taxon>
        <taxon>Stenosarchaea group</taxon>
        <taxon>Methanomicrobia</taxon>
        <taxon>Methanosarcinales</taxon>
        <taxon>Methanosarcinaceae</taxon>
        <taxon>Methanimicrococcus</taxon>
    </lineage>
</organism>
<keyword evidence="1 9" id="KW-0240">DNA-directed RNA polymerase</keyword>
<keyword evidence="8 9" id="KW-0804">Transcription</keyword>
<proteinExistence type="inferred from homology"/>
<sequence>MQNEDTTKYIIRTKITADGVIERPDIVGAIFGQTEGLLGTDLDLRELQKTGRIGRIEVMVTTKNGKTRGNIFIPSSLDKVKTSVLAASLETIDRVGPCVANIEVTKIEDVRASKRVNIVERAKDIYKTMFDEDMLEAQEITDVIRESVRVEGITSYGKNKLPAGPEYNSNEIIVVEGRADVLTLLKYGIKNTISVGGTNIPPEVIELLKGKKVTVFTDGDRGGELIIRELMQVANVDYIARPPDGKAVEDMIQKEIVLALRRKMTKDQYIEKYGIVLPASKRTRKTAETVRTPVETTRTSRTAIEKAAPKRVSAIRKPVSSNRYEEEEEEVPVRRSRTERLTEKPERRKISERVEPIEKEERPVRQLRARSVKPKTDEIDDMIAVKYVDLDQTEEIIEEEKPRRGHRPAVPVAVEEETEAPRRESRSRDREERAPRDRDRNARGRNEEPEQAKERKPAIPSPFDKEMEMLSGTLSSKILDQNNAIISEMPVRELASALKDGVNGAKSVIFDGVISQRIVDIAAEQGIENLIGLKAGNVVKMPATMKVFTVQ</sequence>
<dbReference type="InterPro" id="IPR006171">
    <property type="entry name" value="TOPRIM_dom"/>
</dbReference>
<feature type="compositionally biased region" description="Basic and acidic residues" evidence="10">
    <location>
        <begin position="419"/>
        <end position="463"/>
    </location>
</feature>
<comment type="subunit">
    <text evidence="9">Forms a ternary complex with MCM helicase and DNA. Component of the archaeal exosome complex.</text>
</comment>
<dbReference type="InterPro" id="IPR020607">
    <property type="entry name" value="Primase_DnaG_arc"/>
</dbReference>
<feature type="region of interest" description="Disordered" evidence="10">
    <location>
        <begin position="308"/>
        <end position="354"/>
    </location>
</feature>
<evidence type="ECO:0000256" key="3">
    <source>
        <dbReference type="ARBA" id="ARBA00022679"/>
    </source>
</evidence>
<dbReference type="RefSeq" id="WP_133516958.1">
    <property type="nucleotide sequence ID" value="NZ_JAHDUW010000005.1"/>
</dbReference>
<dbReference type="EMBL" id="SNYS01000006">
    <property type="protein sequence ID" value="TDQ70140.1"/>
    <property type="molecule type" value="Genomic_DNA"/>
</dbReference>
<dbReference type="NCBIfam" id="NF003108">
    <property type="entry name" value="PRK04031.1-1"/>
    <property type="match status" value="1"/>
</dbReference>
<comment type="catalytic activity">
    <reaction evidence="9">
        <text>ssDNA + n NTP = ssDNA/pppN(pN)n-1 hybrid + (n-1) diphosphate.</text>
        <dbReference type="EC" id="2.7.7.101"/>
    </reaction>
</comment>
<dbReference type="EC" id="2.7.7.101" evidence="9"/>
<dbReference type="GO" id="GO:1990077">
    <property type="term" value="C:primosome complex"/>
    <property type="evidence" value="ECO:0007669"/>
    <property type="project" value="UniProtKB-KW"/>
</dbReference>
<keyword evidence="9" id="KW-0271">Exosome</keyword>
<dbReference type="SUPFAM" id="SSF56731">
    <property type="entry name" value="DNA primase core"/>
    <property type="match status" value="1"/>
</dbReference>
<keyword evidence="4 9" id="KW-0548">Nucleotidyltransferase</keyword>
<reference evidence="12 13" key="1">
    <citation type="submission" date="2019-03" db="EMBL/GenBank/DDBJ databases">
        <title>Genomic Encyclopedia of Type Strains, Phase IV (KMG-IV): sequencing the most valuable type-strain genomes for metagenomic binning, comparative biology and taxonomic classification.</title>
        <authorList>
            <person name="Goeker M."/>
        </authorList>
    </citation>
    <scope>NUCLEOTIDE SEQUENCE [LARGE SCALE GENOMIC DNA]</scope>
    <source>
        <strain evidence="12 13">DSM 13328</strain>
    </source>
</reference>
<evidence type="ECO:0000256" key="8">
    <source>
        <dbReference type="ARBA" id="ARBA00023163"/>
    </source>
</evidence>
<evidence type="ECO:0000256" key="6">
    <source>
        <dbReference type="ARBA" id="ARBA00022723"/>
    </source>
</evidence>
<evidence type="ECO:0000256" key="2">
    <source>
        <dbReference type="ARBA" id="ARBA00022515"/>
    </source>
</evidence>
<dbReference type="GO" id="GO:0046872">
    <property type="term" value="F:metal ion binding"/>
    <property type="evidence" value="ECO:0007669"/>
    <property type="project" value="UniProtKB-KW"/>
</dbReference>
<evidence type="ECO:0000313" key="12">
    <source>
        <dbReference type="EMBL" id="TDQ70140.1"/>
    </source>
</evidence>
<dbReference type="GO" id="GO:0008143">
    <property type="term" value="F:poly(A) binding"/>
    <property type="evidence" value="ECO:0007669"/>
    <property type="project" value="InterPro"/>
</dbReference>
<keyword evidence="13" id="KW-1185">Reference proteome</keyword>
<dbReference type="GO" id="GO:0000178">
    <property type="term" value="C:exosome (RNase complex)"/>
    <property type="evidence" value="ECO:0007669"/>
    <property type="project" value="UniProtKB-KW"/>
</dbReference>
<evidence type="ECO:0000256" key="9">
    <source>
        <dbReference type="HAMAP-Rule" id="MF_00007"/>
    </source>
</evidence>
<keyword evidence="7" id="KW-0460">Magnesium</keyword>
<name>A0A484F5I8_9EURY</name>
<dbReference type="OrthoDB" id="8643at2157"/>
<evidence type="ECO:0000259" key="11">
    <source>
        <dbReference type="PROSITE" id="PS50880"/>
    </source>
</evidence>
<dbReference type="PANTHER" id="PTHR30313:SF2">
    <property type="entry name" value="DNA PRIMASE"/>
    <property type="match status" value="1"/>
</dbReference>
<dbReference type="PROSITE" id="PS50880">
    <property type="entry name" value="TOPRIM"/>
    <property type="match status" value="1"/>
</dbReference>
<dbReference type="GO" id="GO:0000428">
    <property type="term" value="C:DNA-directed RNA polymerase complex"/>
    <property type="evidence" value="ECO:0007669"/>
    <property type="project" value="UniProtKB-KW"/>
</dbReference>
<dbReference type="HAMAP" id="MF_00007">
    <property type="entry name" value="DNA_primase_DnaG_arc"/>
    <property type="match status" value="1"/>
</dbReference>
<dbReference type="PANTHER" id="PTHR30313">
    <property type="entry name" value="DNA PRIMASE"/>
    <property type="match status" value="1"/>
</dbReference>
<evidence type="ECO:0000313" key="13">
    <source>
        <dbReference type="Proteomes" id="UP000294855"/>
    </source>
</evidence>
<dbReference type="Proteomes" id="UP000294855">
    <property type="component" value="Unassembled WGS sequence"/>
</dbReference>
<evidence type="ECO:0000256" key="7">
    <source>
        <dbReference type="ARBA" id="ARBA00022842"/>
    </source>
</evidence>
<comment type="caution">
    <text evidence="12">The sequence shown here is derived from an EMBL/GenBank/DDBJ whole genome shotgun (WGS) entry which is preliminary data.</text>
</comment>
<evidence type="ECO:0000256" key="5">
    <source>
        <dbReference type="ARBA" id="ARBA00022705"/>
    </source>
</evidence>
<dbReference type="SMART" id="SM00493">
    <property type="entry name" value="TOPRIM"/>
    <property type="match status" value="1"/>
</dbReference>
<comment type="similarity">
    <text evidence="9">Belongs to the archaeal DnaG primase family.</text>
</comment>
<gene>
    <name evidence="9" type="primary">dnaG</name>
    <name evidence="12" type="ORF">C7391_0479</name>
</gene>
<keyword evidence="6" id="KW-0479">Metal-binding</keyword>
<feature type="compositionally biased region" description="Basic and acidic residues" evidence="10">
    <location>
        <begin position="331"/>
        <end position="354"/>
    </location>
</feature>
<dbReference type="GO" id="GO:0006269">
    <property type="term" value="P:DNA replication, synthesis of primer"/>
    <property type="evidence" value="ECO:0007669"/>
    <property type="project" value="UniProtKB-UniRule"/>
</dbReference>
<protein>
    <recommendedName>
        <fullName evidence="9">DNA primase DnaG</fullName>
        <ecNumber evidence="9">2.7.7.101</ecNumber>
    </recommendedName>
</protein>
<keyword evidence="3 9" id="KW-0808">Transferase</keyword>
<keyword evidence="5 9" id="KW-0235">DNA replication</keyword>
<dbReference type="Gene3D" id="3.40.1360.10">
    <property type="match status" value="1"/>
</dbReference>
<dbReference type="AlphaFoldDB" id="A0A484F5I8"/>
<dbReference type="GO" id="GO:0003899">
    <property type="term" value="F:DNA-directed RNA polymerase activity"/>
    <property type="evidence" value="ECO:0007669"/>
    <property type="project" value="UniProtKB-UniRule"/>
</dbReference>
<evidence type="ECO:0000256" key="10">
    <source>
        <dbReference type="SAM" id="MobiDB-lite"/>
    </source>
</evidence>
<evidence type="ECO:0000256" key="4">
    <source>
        <dbReference type="ARBA" id="ARBA00022695"/>
    </source>
</evidence>
<dbReference type="InterPro" id="IPR050219">
    <property type="entry name" value="DnaG_primase"/>
</dbReference>